<dbReference type="EMBL" id="CP054929">
    <property type="protein sequence ID" value="QKW53053.1"/>
    <property type="molecule type" value="Genomic_DNA"/>
</dbReference>
<dbReference type="Gene3D" id="2.130.10.130">
    <property type="entry name" value="Integrin alpha, N-terminal"/>
    <property type="match status" value="1"/>
</dbReference>
<dbReference type="InterPro" id="IPR010618">
    <property type="entry name" value="RPF"/>
</dbReference>
<dbReference type="PANTHER" id="PTHR44103:SF1">
    <property type="entry name" value="PROPROTEIN CONVERTASE P"/>
    <property type="match status" value="1"/>
</dbReference>
<dbReference type="Gene3D" id="2.40.128.340">
    <property type="match status" value="1"/>
</dbReference>
<keyword evidence="3" id="KW-0378">Hydrolase</keyword>
<evidence type="ECO:0000259" key="5">
    <source>
        <dbReference type="Pfam" id="PF06737"/>
    </source>
</evidence>
<reference evidence="6 7" key="1">
    <citation type="submission" date="2020-06" db="EMBL/GenBank/DDBJ databases">
        <title>Genome mining for natural products.</title>
        <authorList>
            <person name="Zhang B."/>
            <person name="Shi J."/>
            <person name="Ge H."/>
        </authorList>
    </citation>
    <scope>NUCLEOTIDE SEQUENCE [LARGE SCALE GENOMIC DNA]</scope>
    <source>
        <strain evidence="6 7">NA00687</strain>
    </source>
</reference>
<gene>
    <name evidence="6" type="ORF">HUT08_29865</name>
</gene>
<feature type="domain" description="Resuscitation-promoting factor core lysozyme-like" evidence="5">
    <location>
        <begin position="34"/>
        <end position="109"/>
    </location>
</feature>
<dbReference type="Pfam" id="PF13517">
    <property type="entry name" value="FG-GAP_3"/>
    <property type="match status" value="2"/>
</dbReference>
<comment type="similarity">
    <text evidence="1">Belongs to the transglycosylase family. Rpf subfamily.</text>
</comment>
<evidence type="ECO:0000313" key="7">
    <source>
        <dbReference type="Proteomes" id="UP000509303"/>
    </source>
</evidence>
<feature type="chain" id="PRO_5028992361" evidence="4">
    <location>
        <begin position="34"/>
        <end position="386"/>
    </location>
</feature>
<accession>A0A7H8NF01</accession>
<dbReference type="CDD" id="cd13925">
    <property type="entry name" value="RPF"/>
    <property type="match status" value="1"/>
</dbReference>
<dbReference type="RefSeq" id="WP_176164763.1">
    <property type="nucleotide sequence ID" value="NZ_CP054929.1"/>
</dbReference>
<dbReference type="InterPro" id="IPR023346">
    <property type="entry name" value="Lysozyme-like_dom_sf"/>
</dbReference>
<dbReference type="InterPro" id="IPR013517">
    <property type="entry name" value="FG-GAP"/>
</dbReference>
<evidence type="ECO:0000256" key="1">
    <source>
        <dbReference type="ARBA" id="ARBA00010830"/>
    </source>
</evidence>
<dbReference type="Proteomes" id="UP000509303">
    <property type="component" value="Chromosome"/>
</dbReference>
<keyword evidence="7" id="KW-1185">Reference proteome</keyword>
<keyword evidence="2 4" id="KW-0732">Signal</keyword>
<dbReference type="PANTHER" id="PTHR44103">
    <property type="entry name" value="PROPROTEIN CONVERTASE P"/>
    <property type="match status" value="1"/>
</dbReference>
<evidence type="ECO:0000256" key="3">
    <source>
        <dbReference type="ARBA" id="ARBA00022801"/>
    </source>
</evidence>
<dbReference type="SUPFAM" id="SSF53955">
    <property type="entry name" value="Lysozyme-like"/>
    <property type="match status" value="1"/>
</dbReference>
<evidence type="ECO:0000256" key="4">
    <source>
        <dbReference type="SAM" id="SignalP"/>
    </source>
</evidence>
<protein>
    <submittedName>
        <fullName evidence="6">Transglycosylase family protein</fullName>
    </submittedName>
</protein>
<name>A0A7H8NF01_9ACTN</name>
<sequence>MPVHKHSWLRGARAILTAGTAAALALSVTPASAASVATWDKVAQCESGGNWSINTGNGYYGGLQFSRSTWDSFGGKAYAPYAHQATKQQQILIAERVLGVQGERAWPTCGPKAGLGRDHANPYPPTPTDPPGDAGMTDFVGGDFTGDGRSDVVARAKVNGTLFVYPGNGAGALEARRSMGTGWDSLDELTGGDFNGDGNTDIAARAKSDGTLFIYPGNGAGSFNSPIMAGTGWNHVEELTGGDFNSDGKADIAARTKADGTLFIYPGNGAGTFDTPIMAGTGWNHLEELTGGDFNSDGKSDIAARAKADGTLFIYPGNGASTFNSPVSAGSGWNIMRDIFSADLNGDGNTDITGVQAPQGTSGNMYLYPGTGQNTFATRYTLGTGW</sequence>
<evidence type="ECO:0000256" key="2">
    <source>
        <dbReference type="ARBA" id="ARBA00022729"/>
    </source>
</evidence>
<proteinExistence type="inferred from homology"/>
<dbReference type="Gene3D" id="1.10.530.10">
    <property type="match status" value="1"/>
</dbReference>
<feature type="signal peptide" evidence="4">
    <location>
        <begin position="1"/>
        <end position="33"/>
    </location>
</feature>
<dbReference type="GO" id="GO:0016787">
    <property type="term" value="F:hydrolase activity"/>
    <property type="evidence" value="ECO:0007669"/>
    <property type="project" value="UniProtKB-KW"/>
</dbReference>
<dbReference type="InterPro" id="IPR028994">
    <property type="entry name" value="Integrin_alpha_N"/>
</dbReference>
<dbReference type="SUPFAM" id="SSF69318">
    <property type="entry name" value="Integrin alpha N-terminal domain"/>
    <property type="match status" value="1"/>
</dbReference>
<evidence type="ECO:0000313" key="6">
    <source>
        <dbReference type="EMBL" id="QKW53053.1"/>
    </source>
</evidence>
<dbReference type="Pfam" id="PF06737">
    <property type="entry name" value="Transglycosylas"/>
    <property type="match status" value="1"/>
</dbReference>
<organism evidence="6 7">
    <name type="scientific">Streptomyces buecherae</name>
    <dbReference type="NCBI Taxonomy" id="2763006"/>
    <lineage>
        <taxon>Bacteria</taxon>
        <taxon>Bacillati</taxon>
        <taxon>Actinomycetota</taxon>
        <taxon>Actinomycetes</taxon>
        <taxon>Kitasatosporales</taxon>
        <taxon>Streptomycetaceae</taxon>
        <taxon>Streptomyces</taxon>
    </lineage>
</organism>
<dbReference type="AlphaFoldDB" id="A0A7H8NF01"/>